<sequence length="247" mass="26163">MASDGCMTSDSSCDLPPPTNKAASRHDRRRLAKHSTDRGGQQQPNCIDCIRRVLEPPELGGWWTAGGTAGGAHTPGEQAWAADSQAANEDGQLGAPAFCTLGSGICGGRLRLAGAHPPNPDSAPSLLFLGTVTLMTLHSLPFGICTPGVASDVLLDDGLNQDKWNRDHPMPAGLGLGWLLRSRCGQTWTDMQLCRAEPGLRAPPPWLRRLAALLNGFVSPPGWMPQGEGRGQDECGRGVLYLWLGAA</sequence>
<organism evidence="2 3">
    <name type="scientific">Dactylonectria estremocensis</name>
    <dbReference type="NCBI Taxonomy" id="1079267"/>
    <lineage>
        <taxon>Eukaryota</taxon>
        <taxon>Fungi</taxon>
        <taxon>Dikarya</taxon>
        <taxon>Ascomycota</taxon>
        <taxon>Pezizomycotina</taxon>
        <taxon>Sordariomycetes</taxon>
        <taxon>Hypocreomycetidae</taxon>
        <taxon>Hypocreales</taxon>
        <taxon>Nectriaceae</taxon>
        <taxon>Dactylonectria</taxon>
    </lineage>
</organism>
<keyword evidence="3" id="KW-1185">Reference proteome</keyword>
<proteinExistence type="predicted"/>
<dbReference type="Proteomes" id="UP000717696">
    <property type="component" value="Unassembled WGS sequence"/>
</dbReference>
<reference evidence="2" key="1">
    <citation type="journal article" date="2021" name="Nat. Commun.">
        <title>Genetic determinants of endophytism in the Arabidopsis root mycobiome.</title>
        <authorList>
            <person name="Mesny F."/>
            <person name="Miyauchi S."/>
            <person name="Thiergart T."/>
            <person name="Pickel B."/>
            <person name="Atanasova L."/>
            <person name="Karlsson M."/>
            <person name="Huettel B."/>
            <person name="Barry K.W."/>
            <person name="Haridas S."/>
            <person name="Chen C."/>
            <person name="Bauer D."/>
            <person name="Andreopoulos W."/>
            <person name="Pangilinan J."/>
            <person name="LaButti K."/>
            <person name="Riley R."/>
            <person name="Lipzen A."/>
            <person name="Clum A."/>
            <person name="Drula E."/>
            <person name="Henrissat B."/>
            <person name="Kohler A."/>
            <person name="Grigoriev I.V."/>
            <person name="Martin F.M."/>
            <person name="Hacquard S."/>
        </authorList>
    </citation>
    <scope>NUCLEOTIDE SEQUENCE</scope>
    <source>
        <strain evidence="2">MPI-CAGE-AT-0021</strain>
    </source>
</reference>
<protein>
    <submittedName>
        <fullName evidence="2">Uncharacterized protein</fullName>
    </submittedName>
</protein>
<dbReference type="EMBL" id="JAGMUU010000006">
    <property type="protein sequence ID" value="KAH7149768.1"/>
    <property type="molecule type" value="Genomic_DNA"/>
</dbReference>
<gene>
    <name evidence="2" type="ORF">B0J13DRAFT_522856</name>
</gene>
<evidence type="ECO:0000313" key="3">
    <source>
        <dbReference type="Proteomes" id="UP000717696"/>
    </source>
</evidence>
<name>A0A9P9F105_9HYPO</name>
<feature type="region of interest" description="Disordered" evidence="1">
    <location>
        <begin position="1"/>
        <end position="43"/>
    </location>
</feature>
<feature type="compositionally biased region" description="Polar residues" evidence="1">
    <location>
        <begin position="1"/>
        <end position="12"/>
    </location>
</feature>
<comment type="caution">
    <text evidence="2">The sequence shown here is derived from an EMBL/GenBank/DDBJ whole genome shotgun (WGS) entry which is preliminary data.</text>
</comment>
<evidence type="ECO:0000256" key="1">
    <source>
        <dbReference type="SAM" id="MobiDB-lite"/>
    </source>
</evidence>
<dbReference type="AlphaFoldDB" id="A0A9P9F105"/>
<evidence type="ECO:0000313" key="2">
    <source>
        <dbReference type="EMBL" id="KAH7149768.1"/>
    </source>
</evidence>
<accession>A0A9P9F105</accession>
<dbReference type="OrthoDB" id="10673881at2759"/>